<dbReference type="GO" id="GO:0016791">
    <property type="term" value="F:phosphatase activity"/>
    <property type="evidence" value="ECO:0007669"/>
    <property type="project" value="TreeGrafter"/>
</dbReference>
<evidence type="ECO:0000313" key="1">
    <source>
        <dbReference type="EMBL" id="RAW53209.1"/>
    </source>
</evidence>
<dbReference type="OrthoDB" id="9781413at2"/>
<dbReference type="GO" id="GO:0000287">
    <property type="term" value="F:magnesium ion binding"/>
    <property type="evidence" value="ECO:0007669"/>
    <property type="project" value="TreeGrafter"/>
</dbReference>
<dbReference type="Gene3D" id="3.40.50.1000">
    <property type="entry name" value="HAD superfamily/HAD-like"/>
    <property type="match status" value="1"/>
</dbReference>
<gene>
    <name evidence="1" type="ORF">C4N26_11620</name>
</gene>
<dbReference type="InterPro" id="IPR036412">
    <property type="entry name" value="HAD-like_sf"/>
</dbReference>
<proteinExistence type="predicted"/>
<sequence length="305" mass="33092">MSTSSHPILLAALDLDGTLLNSNGEVSPCTQKVLSEASDRGVVVIPATGRPLASLPPVVAKQPWVHYALTSNGAAVWDLGGDPLGCVYSRYANAAEHETSQPECIVRRCFPVEKAREVYEAFHGLPGGLNIFSDGRALRDTVQQRFFDERFARLAAVKGTEAIQPNDGRFTILRDQSEWMSRHAHEVEKFCMFFHSVKEAQQYLPRFTAIEGVEVVQGAPDNIEVTAAGVNKGESLLALADHLGIPREATLAVGDSENDRAMLEKAGVAAVMANGMEQIRKLADIVSENDNDHDGVAEIFARLGL</sequence>
<evidence type="ECO:0000313" key="2">
    <source>
        <dbReference type="Proteomes" id="UP000251144"/>
    </source>
</evidence>
<dbReference type="RefSeq" id="WP_158401487.1">
    <property type="nucleotide sequence ID" value="NZ_PRLB01000013.1"/>
</dbReference>
<dbReference type="PANTHER" id="PTHR10000:SF8">
    <property type="entry name" value="HAD SUPERFAMILY HYDROLASE-LIKE, TYPE 3"/>
    <property type="match status" value="1"/>
</dbReference>
<dbReference type="NCBIfam" id="TIGR01484">
    <property type="entry name" value="HAD-SF-IIB"/>
    <property type="match status" value="1"/>
</dbReference>
<reference evidence="1 2" key="1">
    <citation type="submission" date="2018-02" db="EMBL/GenBank/DDBJ databases">
        <title>Complete genome sequencing of Faecalibacterium prausnitzii strains isolated from the human gut.</title>
        <authorList>
            <person name="Fitzgerald B.C."/>
            <person name="Shkoporov A.N."/>
            <person name="Ross P.R."/>
            <person name="Hill C."/>
        </authorList>
    </citation>
    <scope>NUCLEOTIDE SEQUENCE [LARGE SCALE GENOMIC DNA]</scope>
    <source>
        <strain evidence="1 2">APC942/32-1</strain>
    </source>
</reference>
<dbReference type="AlphaFoldDB" id="A0A329TVA1"/>
<comment type="caution">
    <text evidence="1">The sequence shown here is derived from an EMBL/GenBank/DDBJ whole genome shotgun (WGS) entry which is preliminary data.</text>
</comment>
<dbReference type="EMBL" id="PRLB01000013">
    <property type="protein sequence ID" value="RAW53209.1"/>
    <property type="molecule type" value="Genomic_DNA"/>
</dbReference>
<name>A0A329TVA1_9FIRM</name>
<organism evidence="1 2">
    <name type="scientific">Faecalibacterium prausnitzii</name>
    <dbReference type="NCBI Taxonomy" id="853"/>
    <lineage>
        <taxon>Bacteria</taxon>
        <taxon>Bacillati</taxon>
        <taxon>Bacillota</taxon>
        <taxon>Clostridia</taxon>
        <taxon>Eubacteriales</taxon>
        <taxon>Oscillospiraceae</taxon>
        <taxon>Faecalibacterium</taxon>
    </lineage>
</organism>
<dbReference type="Pfam" id="PF08282">
    <property type="entry name" value="Hydrolase_3"/>
    <property type="match status" value="1"/>
</dbReference>
<dbReference type="PROSITE" id="PS01228">
    <property type="entry name" value="COF_1"/>
    <property type="match status" value="1"/>
</dbReference>
<dbReference type="InterPro" id="IPR006379">
    <property type="entry name" value="HAD-SF_hydro_IIB"/>
</dbReference>
<dbReference type="Proteomes" id="UP000251144">
    <property type="component" value="Unassembled WGS sequence"/>
</dbReference>
<keyword evidence="1" id="KW-0378">Hydrolase</keyword>
<dbReference type="InterPro" id="IPR023214">
    <property type="entry name" value="HAD_sf"/>
</dbReference>
<dbReference type="PANTHER" id="PTHR10000">
    <property type="entry name" value="PHOSPHOSERINE PHOSPHATASE"/>
    <property type="match status" value="1"/>
</dbReference>
<dbReference type="Gene3D" id="3.30.1240.10">
    <property type="match status" value="1"/>
</dbReference>
<protein>
    <submittedName>
        <fullName evidence="1">Hydrolase</fullName>
    </submittedName>
</protein>
<accession>A0A329TVA1</accession>
<dbReference type="SUPFAM" id="SSF56784">
    <property type="entry name" value="HAD-like"/>
    <property type="match status" value="1"/>
</dbReference>
<dbReference type="GO" id="GO:0005829">
    <property type="term" value="C:cytosol"/>
    <property type="evidence" value="ECO:0007669"/>
    <property type="project" value="TreeGrafter"/>
</dbReference>